<comment type="caution">
    <text evidence="4">The sequence shown here is derived from an EMBL/GenBank/DDBJ whole genome shotgun (WGS) entry which is preliminary data.</text>
</comment>
<dbReference type="PANTHER" id="PTHR12210">
    <property type="entry name" value="DULLARD PROTEIN PHOSPHATASE"/>
    <property type="match status" value="1"/>
</dbReference>
<evidence type="ECO:0000313" key="4">
    <source>
        <dbReference type="EMBL" id="KAF6004626.1"/>
    </source>
</evidence>
<dbReference type="OrthoDB" id="1711508at2759"/>
<keyword evidence="5" id="KW-1185">Reference proteome</keyword>
<sequence>MPARLEHEIDRAGTTTRGRSTMQTQVWRIEAERLRRLVVEPALKWPKLLVLDLNGFLVWRTPLHPRPGQEDGRVGACYQRQPDVVTKRFCIWRRPGAGSFLEYVLAHFHVGVWSTAQRPNVDDILSALLSIEQRKQLVFVMDQSDCTKIAGGRAPGSKHKPLMFKDLNHIWRQFDGFYHLDNTLLIDDDAYKAKHNPSYTSIHPIPWNDPDRQASDTFLEQQGLFRWFLEALRRHDGSVRTFVANQTILPVSETNATSISGTKLHEPETSDRERDGYRAAASSKVSHQDVAAALNDPIQDTTSMRRFEAFQVDVSNSAGGNLKASNDVDDVEQDRQGRCRQHVLIADTIAPAPSDMTTVNDQIAQLYISGNLNDVLDKEHRQPSLMTPTDPTNTGALAPVAAPGKRGPSGC</sequence>
<dbReference type="SMART" id="SM00577">
    <property type="entry name" value="CPDc"/>
    <property type="match status" value="1"/>
</dbReference>
<feature type="compositionally biased region" description="Polar residues" evidence="2">
    <location>
        <begin position="384"/>
        <end position="395"/>
    </location>
</feature>
<keyword evidence="1" id="KW-0496">Mitochondrion</keyword>
<organism evidence="4 5">
    <name type="scientific">Cyanidiococcus yangmingshanensis</name>
    <dbReference type="NCBI Taxonomy" id="2690220"/>
    <lineage>
        <taxon>Eukaryota</taxon>
        <taxon>Rhodophyta</taxon>
        <taxon>Bangiophyceae</taxon>
        <taxon>Cyanidiales</taxon>
        <taxon>Cyanidiaceae</taxon>
        <taxon>Cyanidiococcus</taxon>
    </lineage>
</organism>
<accession>A0A7J7IND4</accession>
<gene>
    <name evidence="4" type="ORF">F1559_004819</name>
</gene>
<name>A0A7J7IND4_9RHOD</name>
<dbReference type="PROSITE" id="PS50969">
    <property type="entry name" value="FCP1"/>
    <property type="match status" value="1"/>
</dbReference>
<feature type="region of interest" description="Disordered" evidence="2">
    <location>
        <begin position="382"/>
        <end position="411"/>
    </location>
</feature>
<dbReference type="Proteomes" id="UP000530660">
    <property type="component" value="Unassembled WGS sequence"/>
</dbReference>
<dbReference type="InterPro" id="IPR050365">
    <property type="entry name" value="TIM50"/>
</dbReference>
<keyword evidence="1" id="KW-0811">Translocation</keyword>
<dbReference type="Pfam" id="PF03031">
    <property type="entry name" value="NIF"/>
    <property type="match status" value="1"/>
</dbReference>
<dbReference type="GO" id="GO:0015031">
    <property type="term" value="P:protein transport"/>
    <property type="evidence" value="ECO:0007669"/>
    <property type="project" value="UniProtKB-KW"/>
</dbReference>
<keyword evidence="1" id="KW-0809">Transit peptide</keyword>
<dbReference type="AlphaFoldDB" id="A0A7J7IND4"/>
<evidence type="ECO:0000256" key="2">
    <source>
        <dbReference type="SAM" id="MobiDB-lite"/>
    </source>
</evidence>
<comment type="subunit">
    <text evidence="1">Component of the TIM23 complex.</text>
</comment>
<protein>
    <recommendedName>
        <fullName evidence="1">Mitochondrial import inner membrane translocase subunit TIM50</fullName>
    </recommendedName>
</protein>
<dbReference type="InterPro" id="IPR004274">
    <property type="entry name" value="FCP1_dom"/>
</dbReference>
<dbReference type="InterPro" id="IPR036412">
    <property type="entry name" value="HAD-like_sf"/>
</dbReference>
<keyword evidence="1" id="KW-0653">Protein transport</keyword>
<proteinExistence type="inferred from homology"/>
<keyword evidence="1" id="KW-0813">Transport</keyword>
<dbReference type="GO" id="GO:0005744">
    <property type="term" value="C:TIM23 mitochondrial import inner membrane translocase complex"/>
    <property type="evidence" value="ECO:0007669"/>
    <property type="project" value="UniProtKB-UniRule"/>
</dbReference>
<evidence type="ECO:0000256" key="1">
    <source>
        <dbReference type="RuleBase" id="RU365079"/>
    </source>
</evidence>
<dbReference type="InterPro" id="IPR023214">
    <property type="entry name" value="HAD_sf"/>
</dbReference>
<reference evidence="4 5" key="1">
    <citation type="journal article" date="2020" name="J. Phycol.">
        <title>Comparative genome analysis reveals Cyanidiococcus gen. nov., a new extremophilic red algal genus sister to Cyanidioschyzon (Cyanidioschyzonaceae, Rhodophyta).</title>
        <authorList>
            <person name="Liu S.-L."/>
            <person name="Chiang Y.-R."/>
            <person name="Yoon H.S."/>
            <person name="Fu H.-Y."/>
        </authorList>
    </citation>
    <scope>NUCLEOTIDE SEQUENCE [LARGE SCALE GENOMIC DNA]</scope>
    <source>
        <strain evidence="4 5">THAL066</strain>
    </source>
</reference>
<dbReference type="Gene3D" id="3.40.50.1000">
    <property type="entry name" value="HAD superfamily/HAD-like"/>
    <property type="match status" value="1"/>
</dbReference>
<comment type="function">
    <text evidence="1">Essential component of the TIM23 complex, a complex that mediates the translocation of transit peptide-containing proteins across the mitochondrial inner membrane.</text>
</comment>
<dbReference type="SUPFAM" id="SSF56784">
    <property type="entry name" value="HAD-like"/>
    <property type="match status" value="1"/>
</dbReference>
<comment type="subcellular location">
    <subcellularLocation>
        <location evidence="1">Mitochondrion inner membrane</location>
        <topology evidence="1">Single-pass membrane protein</topology>
    </subcellularLocation>
</comment>
<comment type="similarity">
    <text evidence="1">Belongs to the TIM50 family.</text>
</comment>
<feature type="domain" description="FCP1 homology" evidence="3">
    <location>
        <begin position="42"/>
        <end position="232"/>
    </location>
</feature>
<dbReference type="EMBL" id="VWRR01000003">
    <property type="protein sequence ID" value="KAF6004626.1"/>
    <property type="molecule type" value="Genomic_DNA"/>
</dbReference>
<evidence type="ECO:0000313" key="5">
    <source>
        <dbReference type="Proteomes" id="UP000530660"/>
    </source>
</evidence>
<evidence type="ECO:0000259" key="3">
    <source>
        <dbReference type="PROSITE" id="PS50969"/>
    </source>
</evidence>